<keyword evidence="8" id="KW-1185">Reference proteome</keyword>
<comment type="subcellular location">
    <subcellularLocation>
        <location evidence="1">Membrane</location>
        <topology evidence="1">Multi-pass membrane protein</topology>
    </subcellularLocation>
</comment>
<feature type="domain" description="Sodium/calcium exchanger membrane region" evidence="6">
    <location>
        <begin position="32"/>
        <end position="184"/>
    </location>
</feature>
<dbReference type="PANTHER" id="PTHR37958">
    <property type="entry name" value="SODIUM-POTASSIUM/PROTON ANTIPORTER CHAA"/>
    <property type="match status" value="1"/>
</dbReference>
<feature type="transmembrane region" description="Helical" evidence="5">
    <location>
        <begin position="312"/>
        <end position="331"/>
    </location>
</feature>
<organism evidence="7 8">
    <name type="scientific">Chryseobacterium koreense CCUG 49689</name>
    <dbReference type="NCBI Taxonomy" id="1304281"/>
    <lineage>
        <taxon>Bacteria</taxon>
        <taxon>Pseudomonadati</taxon>
        <taxon>Bacteroidota</taxon>
        <taxon>Flavobacteriia</taxon>
        <taxon>Flavobacteriales</taxon>
        <taxon>Weeksellaceae</taxon>
        <taxon>Chryseobacterium group</taxon>
        <taxon>Chryseobacterium</taxon>
    </lineage>
</organism>
<feature type="transmembrane region" description="Helical" evidence="5">
    <location>
        <begin position="125"/>
        <end position="147"/>
    </location>
</feature>
<feature type="transmembrane region" description="Helical" evidence="5">
    <location>
        <begin position="248"/>
        <end position="267"/>
    </location>
</feature>
<dbReference type="OrthoDB" id="9787814at2"/>
<evidence type="ECO:0000256" key="1">
    <source>
        <dbReference type="ARBA" id="ARBA00004141"/>
    </source>
</evidence>
<dbReference type="AlphaFoldDB" id="A0A0J7IXH2"/>
<feature type="transmembrane region" description="Helical" evidence="5">
    <location>
        <begin position="32"/>
        <end position="50"/>
    </location>
</feature>
<feature type="transmembrane region" description="Helical" evidence="5">
    <location>
        <begin position="97"/>
        <end position="118"/>
    </location>
</feature>
<evidence type="ECO:0000259" key="6">
    <source>
        <dbReference type="Pfam" id="PF01699"/>
    </source>
</evidence>
<name>A0A0J7IXH2_9FLAO</name>
<proteinExistence type="predicted"/>
<dbReference type="RefSeq" id="WP_048500292.1">
    <property type="nucleotide sequence ID" value="NZ_LFNG01000017.1"/>
</dbReference>
<dbReference type="PANTHER" id="PTHR37958:SF1">
    <property type="entry name" value="SODIUM-POTASSIUM_PROTON ANTIPORTER CHAA"/>
    <property type="match status" value="1"/>
</dbReference>
<feature type="transmembrane region" description="Helical" evidence="5">
    <location>
        <begin position="279"/>
        <end position="306"/>
    </location>
</feature>
<reference evidence="7 8" key="1">
    <citation type="journal article" date="2004" name="Int. J. Syst. Evol. Microbiol.">
        <title>Kaistella koreensis gen. nov., sp. nov., a novel member of the Chryseobacterium-Bergeyella-Riemerella branch.</title>
        <authorList>
            <person name="Kim M.K."/>
            <person name="Im W.T."/>
            <person name="Shin Y.K."/>
            <person name="Lim J.H."/>
            <person name="Kim S.H."/>
            <person name="Lee B.C."/>
            <person name="Park M.Y."/>
            <person name="Lee K.Y."/>
            <person name="Lee S.T."/>
        </authorList>
    </citation>
    <scope>NUCLEOTIDE SEQUENCE [LARGE SCALE GENOMIC DNA]</scope>
    <source>
        <strain evidence="7 8">CCUG 49689</strain>
    </source>
</reference>
<feature type="domain" description="Sodium/calcium exchanger membrane region" evidence="6">
    <location>
        <begin position="214"/>
        <end position="356"/>
    </location>
</feature>
<keyword evidence="4 5" id="KW-0472">Membrane</keyword>
<sequence length="358" mass="38635">MKFKKLLHWTIVLPIISAIFYLAGFLNGGNVGNVLGIILLFGTVFAAVHHAEVVAHKVGEPYGTIILAICITILEVGLIISFMLSGTEGAMTYARDTVFAAVMLILNGILGICIWLGSRKYKEQFFITSSATTYLVSLIAILVLTLILPNYTQSIRGPFYSNAQLVFVSLACLTIYGSFLMFQTVRHRNYFVVEEADHTAHEAEPPSVLRTLISLVLLIVCLAVVILMAKGLSPVIEHFVETMGAPRALVGVIIASVVLLPEGLAAIRAARNNQIQTSINFGLGSALASVGLTIPAVSVVCVIYDIPFVLGLDMKSIILLALSVFIVMLSLSRGKTNHLYGTVLLVNLAAYIFTVIVP</sequence>
<evidence type="ECO:0000313" key="7">
    <source>
        <dbReference type="EMBL" id="KMQ70514.1"/>
    </source>
</evidence>
<evidence type="ECO:0000256" key="4">
    <source>
        <dbReference type="ARBA" id="ARBA00023136"/>
    </source>
</evidence>
<accession>A0A0J7IXH2</accession>
<evidence type="ECO:0000256" key="3">
    <source>
        <dbReference type="ARBA" id="ARBA00022989"/>
    </source>
</evidence>
<dbReference type="InterPro" id="IPR004837">
    <property type="entry name" value="NaCa_Exmemb"/>
</dbReference>
<evidence type="ECO:0000313" key="8">
    <source>
        <dbReference type="Proteomes" id="UP000035900"/>
    </source>
</evidence>
<keyword evidence="3 5" id="KW-1133">Transmembrane helix</keyword>
<dbReference type="PATRIC" id="fig|1304281.5.peg.2582"/>
<gene>
    <name evidence="7" type="ORF">ACM44_12025</name>
</gene>
<dbReference type="Pfam" id="PF01699">
    <property type="entry name" value="Na_Ca_ex"/>
    <property type="match status" value="2"/>
</dbReference>
<feature type="transmembrane region" description="Helical" evidence="5">
    <location>
        <begin position="159"/>
        <end position="182"/>
    </location>
</feature>
<dbReference type="GO" id="GO:0015386">
    <property type="term" value="F:potassium:proton antiporter activity"/>
    <property type="evidence" value="ECO:0007669"/>
    <property type="project" value="TreeGrafter"/>
</dbReference>
<dbReference type="InterPro" id="IPR052946">
    <property type="entry name" value="Alkaline_pH_Ca-Antiporter"/>
</dbReference>
<comment type="caution">
    <text evidence="7">The sequence shown here is derived from an EMBL/GenBank/DDBJ whole genome shotgun (WGS) entry which is preliminary data.</text>
</comment>
<protein>
    <submittedName>
        <fullName evidence="7">Ionic transporter y4hA</fullName>
    </submittedName>
</protein>
<dbReference type="EMBL" id="LFNG01000017">
    <property type="protein sequence ID" value="KMQ70514.1"/>
    <property type="molecule type" value="Genomic_DNA"/>
</dbReference>
<keyword evidence="2 5" id="KW-0812">Transmembrane</keyword>
<dbReference type="GO" id="GO:0005886">
    <property type="term" value="C:plasma membrane"/>
    <property type="evidence" value="ECO:0007669"/>
    <property type="project" value="TreeGrafter"/>
</dbReference>
<feature type="transmembrane region" description="Helical" evidence="5">
    <location>
        <begin position="62"/>
        <end position="85"/>
    </location>
</feature>
<evidence type="ECO:0000256" key="5">
    <source>
        <dbReference type="SAM" id="Phobius"/>
    </source>
</evidence>
<feature type="transmembrane region" description="Helical" evidence="5">
    <location>
        <begin position="338"/>
        <end position="357"/>
    </location>
</feature>
<feature type="transmembrane region" description="Helical" evidence="5">
    <location>
        <begin position="7"/>
        <end position="26"/>
    </location>
</feature>
<evidence type="ECO:0000256" key="2">
    <source>
        <dbReference type="ARBA" id="ARBA00022692"/>
    </source>
</evidence>
<dbReference type="STRING" id="1304281.ACM44_12025"/>
<feature type="transmembrane region" description="Helical" evidence="5">
    <location>
        <begin position="208"/>
        <end position="228"/>
    </location>
</feature>
<dbReference type="Proteomes" id="UP000035900">
    <property type="component" value="Unassembled WGS sequence"/>
</dbReference>
<dbReference type="GO" id="GO:0015385">
    <property type="term" value="F:sodium:proton antiporter activity"/>
    <property type="evidence" value="ECO:0007669"/>
    <property type="project" value="TreeGrafter"/>
</dbReference>